<keyword evidence="1" id="KW-0472">Membrane</keyword>
<protein>
    <submittedName>
        <fullName evidence="2">Uncharacterized protein</fullName>
    </submittedName>
</protein>
<keyword evidence="1" id="KW-0812">Transmembrane</keyword>
<accession>A0A7J3M540</accession>
<evidence type="ECO:0000256" key="1">
    <source>
        <dbReference type="SAM" id="Phobius"/>
    </source>
</evidence>
<feature type="transmembrane region" description="Helical" evidence="1">
    <location>
        <begin position="89"/>
        <end position="113"/>
    </location>
</feature>
<proteinExistence type="predicted"/>
<reference evidence="2" key="1">
    <citation type="journal article" date="2020" name="mSystems">
        <title>Genome- and Community-Level Interaction Insights into Carbon Utilization and Element Cycling Functions of Hydrothermarchaeota in Hydrothermal Sediment.</title>
        <authorList>
            <person name="Zhou Z."/>
            <person name="Liu Y."/>
            <person name="Xu W."/>
            <person name="Pan J."/>
            <person name="Luo Z.H."/>
            <person name="Li M."/>
        </authorList>
    </citation>
    <scope>NUCLEOTIDE SEQUENCE [LARGE SCALE GENOMIC DNA]</scope>
    <source>
        <strain evidence="2">SpSt-587</strain>
    </source>
</reference>
<keyword evidence="1" id="KW-1133">Transmembrane helix</keyword>
<organism evidence="2">
    <name type="scientific">Archaeoglobus fulgidus</name>
    <dbReference type="NCBI Taxonomy" id="2234"/>
    <lineage>
        <taxon>Archaea</taxon>
        <taxon>Methanobacteriati</taxon>
        <taxon>Methanobacteriota</taxon>
        <taxon>Archaeoglobi</taxon>
        <taxon>Archaeoglobales</taxon>
        <taxon>Archaeoglobaceae</taxon>
        <taxon>Archaeoglobus</taxon>
    </lineage>
</organism>
<name>A0A7J3M540_ARCFL</name>
<dbReference type="AlphaFoldDB" id="A0A7J3M540"/>
<gene>
    <name evidence="2" type="ORF">ENT52_07395</name>
</gene>
<sequence>MEITIPEKVLFETNVYTVENDLKARRGKVRITEDRVLFESVEELKIAPISAIRTIRIKRDEKLGFLIAGTIFGFASLILFSFLPHIDSFLSAVLFFILPTVMLTTSTLLIYWWKLTRSFLLSLLMEYGREVEIRSKNFDDLLEIANAIELVRIGAVRKLTQRKNGESKTLSYL</sequence>
<feature type="transmembrane region" description="Helical" evidence="1">
    <location>
        <begin position="63"/>
        <end position="83"/>
    </location>
</feature>
<comment type="caution">
    <text evidence="2">The sequence shown here is derived from an EMBL/GenBank/DDBJ whole genome shotgun (WGS) entry which is preliminary data.</text>
</comment>
<dbReference type="EMBL" id="DSYZ01000139">
    <property type="protein sequence ID" value="HGT83530.1"/>
    <property type="molecule type" value="Genomic_DNA"/>
</dbReference>
<evidence type="ECO:0000313" key="2">
    <source>
        <dbReference type="EMBL" id="HGT83530.1"/>
    </source>
</evidence>